<gene>
    <name evidence="2" type="ORF">CC78DRAFT_574175</name>
</gene>
<organism evidence="2 3">
    <name type="scientific">Lojkania enalia</name>
    <dbReference type="NCBI Taxonomy" id="147567"/>
    <lineage>
        <taxon>Eukaryota</taxon>
        <taxon>Fungi</taxon>
        <taxon>Dikarya</taxon>
        <taxon>Ascomycota</taxon>
        <taxon>Pezizomycotina</taxon>
        <taxon>Dothideomycetes</taxon>
        <taxon>Pleosporomycetidae</taxon>
        <taxon>Pleosporales</taxon>
        <taxon>Pleosporales incertae sedis</taxon>
        <taxon>Lojkania</taxon>
    </lineage>
</organism>
<evidence type="ECO:0000313" key="3">
    <source>
        <dbReference type="Proteomes" id="UP000800093"/>
    </source>
</evidence>
<reference evidence="3" key="1">
    <citation type="journal article" date="2020" name="Stud. Mycol.">
        <title>101 Dothideomycetes genomes: A test case for predicting lifestyles and emergence of pathogens.</title>
        <authorList>
            <person name="Haridas S."/>
            <person name="Albert R."/>
            <person name="Binder M."/>
            <person name="Bloem J."/>
            <person name="LaButti K."/>
            <person name="Salamov A."/>
            <person name="Andreopoulos B."/>
            <person name="Baker S."/>
            <person name="Barry K."/>
            <person name="Bills G."/>
            <person name="Bluhm B."/>
            <person name="Cannon C."/>
            <person name="Castanera R."/>
            <person name="Culley D."/>
            <person name="Daum C."/>
            <person name="Ezra D."/>
            <person name="Gonzalez J."/>
            <person name="Henrissat B."/>
            <person name="Kuo A."/>
            <person name="Liang C."/>
            <person name="Lipzen A."/>
            <person name="Lutzoni F."/>
            <person name="Magnuson J."/>
            <person name="Mondo S."/>
            <person name="Nolan M."/>
            <person name="Ohm R."/>
            <person name="Pangilinan J."/>
            <person name="Park H.-J."/>
            <person name="Ramirez L."/>
            <person name="Alfaro M."/>
            <person name="Sun H."/>
            <person name="Tritt A."/>
            <person name="Yoshinaga Y."/>
            <person name="Zwiers L.-H."/>
            <person name="Turgeon B."/>
            <person name="Goodwin S."/>
            <person name="Spatafora J."/>
            <person name="Crous P."/>
            <person name="Grigoriev I."/>
        </authorList>
    </citation>
    <scope>NUCLEOTIDE SEQUENCE [LARGE SCALE GENOMIC DNA]</scope>
    <source>
        <strain evidence="3">CBS 304.66</strain>
    </source>
</reference>
<evidence type="ECO:0000256" key="1">
    <source>
        <dbReference type="SAM" id="MobiDB-lite"/>
    </source>
</evidence>
<protein>
    <submittedName>
        <fullName evidence="2">Uncharacterized protein</fullName>
    </submittedName>
</protein>
<name>A0A9P4NBM6_9PLEO</name>
<dbReference type="AlphaFoldDB" id="A0A9P4NBM6"/>
<feature type="region of interest" description="Disordered" evidence="1">
    <location>
        <begin position="70"/>
        <end position="95"/>
    </location>
</feature>
<dbReference type="Proteomes" id="UP000800093">
    <property type="component" value="Unassembled WGS sequence"/>
</dbReference>
<keyword evidence="3" id="KW-1185">Reference proteome</keyword>
<proteinExistence type="predicted"/>
<accession>A0A9P4NBM6</accession>
<evidence type="ECO:0000313" key="2">
    <source>
        <dbReference type="EMBL" id="KAF2270060.1"/>
    </source>
</evidence>
<comment type="caution">
    <text evidence="2">The sequence shown here is derived from an EMBL/GenBank/DDBJ whole genome shotgun (WGS) entry which is preliminary data.</text>
</comment>
<sequence length="351" mass="38418">MERPDPRSVAEWCWVFSSGCTTWASRSFASSVPVVLVRKNIHHSAGSARGSWSAARILLGLRRRQNVKTPNISRIRSGAHASHSPSPPSPFASRVGSPGHAIANCRAKLQIVHHGAPFQDINTPSGKNLCPADVDLGSIRGCEWLSIRAEPLPPLRRRTGLMAWQQLACIAVMVQKYHGPGIVRRYPGGHLRWQKSICRGVDVLRMRLAAVCPLRGSRLRASRVPLHLDRYAPVDAGGVRFGPGAAMVAMVVDDSRCCASEKTVVVMGDELSLCYGPGRPNVLQLRKGVRLQPVHHAAPSLAPLGGIPASVPVALDYVMPVYAARLHSFHPRPRRCGRRHGFVHRHRPLPR</sequence>
<dbReference type="EMBL" id="ML986580">
    <property type="protein sequence ID" value="KAF2270060.1"/>
    <property type="molecule type" value="Genomic_DNA"/>
</dbReference>